<dbReference type="AlphaFoldDB" id="A0A6C7E912"/>
<dbReference type="Proteomes" id="UP000011863">
    <property type="component" value="Chromosome"/>
</dbReference>
<protein>
    <recommendedName>
        <fullName evidence="5">ABC3 transporter permease protein domain-containing protein</fullName>
    </recommendedName>
</protein>
<evidence type="ECO:0000313" key="3">
    <source>
        <dbReference type="EMBL" id="BAN04144.1"/>
    </source>
</evidence>
<accession>A0A6C7E912</accession>
<reference evidence="3 4" key="1">
    <citation type="journal article" date="2013" name="Int. J. Syst. Evol. Microbiol.">
        <title>Ilumatobacter nonamiense sp. nov. and Ilumatobacter coccineum sp. nov., isolated from seashore sand.</title>
        <authorList>
            <person name="Matsumoto A."/>
            <person name="Kasai H."/>
            <person name="Matsuo Y."/>
            <person name="Shizuri Y."/>
            <person name="Ichikawa N."/>
            <person name="Fujita N."/>
            <person name="Omura S."/>
            <person name="Takahashi Y."/>
        </authorList>
    </citation>
    <scope>NUCLEOTIDE SEQUENCE [LARGE SCALE GENOMIC DNA]</scope>
    <source>
        <strain evidence="4">NBRC 103263 / KCTC 29153 / YM16-304</strain>
    </source>
</reference>
<sequence>MFLAFKEMARSKVRFLLLVAAIALLVFLILFQQSLQNGLINGFIGAIREQNAPVLVYSVDGQRVLQGSVITPDLDELVRSADGVGDVGRIGQGTFTAVPSGNADGEAFDTTIIGYELGPDGDGIGAPSSVSDGRLPAADGEAVVSDADVQLGYGVGDIVTLLPGEQQIEIVGVADNAQLNVSPTLFVSYDTYVESVQSVNPDAGTPLPNVLGVVPADGVTAAEVVTSINAQSLDLDALTRDDAAAETPGVSQVQQSFNIIFLLYGIVVPCVTGLFFLIVTFQKANSLTLLRAIGAPAGRLVAALLIQVVVIIGAGLVVGTLLYYPVSQGDLGGLALDFETGAVVFWSVLLLVLGVASSLIAAKRVLAIDPIEATTGQGVGS</sequence>
<feature type="transmembrane region" description="Helical" evidence="2">
    <location>
        <begin position="259"/>
        <end position="279"/>
    </location>
</feature>
<dbReference type="OrthoDB" id="5242186at2"/>
<organism evidence="3 4">
    <name type="scientific">Ilumatobacter coccineus (strain NBRC 103263 / KCTC 29153 / YM16-304)</name>
    <dbReference type="NCBI Taxonomy" id="1313172"/>
    <lineage>
        <taxon>Bacteria</taxon>
        <taxon>Bacillati</taxon>
        <taxon>Actinomycetota</taxon>
        <taxon>Acidimicrobiia</taxon>
        <taxon>Acidimicrobiales</taxon>
        <taxon>Ilumatobacteraceae</taxon>
        <taxon>Ilumatobacter</taxon>
    </lineage>
</organism>
<keyword evidence="2" id="KW-0812">Transmembrane</keyword>
<evidence type="ECO:0000256" key="2">
    <source>
        <dbReference type="SAM" id="Phobius"/>
    </source>
</evidence>
<evidence type="ECO:0008006" key="5">
    <source>
        <dbReference type="Google" id="ProtNLM"/>
    </source>
</evidence>
<dbReference type="EMBL" id="AP012057">
    <property type="protein sequence ID" value="BAN04144.1"/>
    <property type="molecule type" value="Genomic_DNA"/>
</dbReference>
<dbReference type="PANTHER" id="PTHR43738:SF1">
    <property type="entry name" value="HEMIN TRANSPORT SYSTEM PERMEASE PROTEIN HRTB-RELATED"/>
    <property type="match status" value="1"/>
</dbReference>
<evidence type="ECO:0000256" key="1">
    <source>
        <dbReference type="ARBA" id="ARBA00022448"/>
    </source>
</evidence>
<gene>
    <name evidence="3" type="ORF">YM304_38300</name>
</gene>
<dbReference type="RefSeq" id="WP_015443391.1">
    <property type="nucleotide sequence ID" value="NC_020520.1"/>
</dbReference>
<proteinExistence type="predicted"/>
<name>A0A6C7E912_ILUCY</name>
<feature type="transmembrane region" description="Helical" evidence="2">
    <location>
        <begin position="344"/>
        <end position="362"/>
    </location>
</feature>
<feature type="transmembrane region" description="Helical" evidence="2">
    <location>
        <begin position="300"/>
        <end position="324"/>
    </location>
</feature>
<dbReference type="PANTHER" id="PTHR43738">
    <property type="entry name" value="ABC TRANSPORTER, MEMBRANE PROTEIN"/>
    <property type="match status" value="1"/>
</dbReference>
<keyword evidence="4" id="KW-1185">Reference proteome</keyword>
<keyword evidence="1" id="KW-0813">Transport</keyword>
<dbReference type="InterPro" id="IPR051125">
    <property type="entry name" value="ABC-4/HrtB_transporter"/>
</dbReference>
<keyword evidence="2" id="KW-0472">Membrane</keyword>
<keyword evidence="2" id="KW-1133">Transmembrane helix</keyword>
<evidence type="ECO:0000313" key="4">
    <source>
        <dbReference type="Proteomes" id="UP000011863"/>
    </source>
</evidence>
<dbReference type="KEGG" id="aym:YM304_38300"/>